<keyword evidence="1" id="KW-0233">DNA recombination</keyword>
<dbReference type="InterPro" id="IPR013762">
    <property type="entry name" value="Integrase-like_cat_sf"/>
</dbReference>
<accession>A0AAD7HZP1</accession>
<protein>
    <submittedName>
        <fullName evidence="2">Uncharacterized protein</fullName>
    </submittedName>
</protein>
<dbReference type="PANTHER" id="PTHR34605">
    <property type="entry name" value="PHAGE_INTEGRASE DOMAIN-CONTAINING PROTEIN"/>
    <property type="match status" value="1"/>
</dbReference>
<organism evidence="2 3">
    <name type="scientific">Mycena metata</name>
    <dbReference type="NCBI Taxonomy" id="1033252"/>
    <lineage>
        <taxon>Eukaryota</taxon>
        <taxon>Fungi</taxon>
        <taxon>Dikarya</taxon>
        <taxon>Basidiomycota</taxon>
        <taxon>Agaricomycotina</taxon>
        <taxon>Agaricomycetes</taxon>
        <taxon>Agaricomycetidae</taxon>
        <taxon>Agaricales</taxon>
        <taxon>Marasmiineae</taxon>
        <taxon>Mycenaceae</taxon>
        <taxon>Mycena</taxon>
    </lineage>
</organism>
<dbReference type="GO" id="GO:0003677">
    <property type="term" value="F:DNA binding"/>
    <property type="evidence" value="ECO:0007669"/>
    <property type="project" value="InterPro"/>
</dbReference>
<dbReference type="GO" id="GO:0015074">
    <property type="term" value="P:DNA integration"/>
    <property type="evidence" value="ECO:0007669"/>
    <property type="project" value="InterPro"/>
</dbReference>
<reference evidence="2" key="1">
    <citation type="submission" date="2023-03" db="EMBL/GenBank/DDBJ databases">
        <title>Massive genome expansion in bonnet fungi (Mycena s.s.) driven by repeated elements and novel gene families across ecological guilds.</title>
        <authorList>
            <consortium name="Lawrence Berkeley National Laboratory"/>
            <person name="Harder C.B."/>
            <person name="Miyauchi S."/>
            <person name="Viragh M."/>
            <person name="Kuo A."/>
            <person name="Thoen E."/>
            <person name="Andreopoulos B."/>
            <person name="Lu D."/>
            <person name="Skrede I."/>
            <person name="Drula E."/>
            <person name="Henrissat B."/>
            <person name="Morin E."/>
            <person name="Kohler A."/>
            <person name="Barry K."/>
            <person name="LaButti K."/>
            <person name="Morin E."/>
            <person name="Salamov A."/>
            <person name="Lipzen A."/>
            <person name="Mereny Z."/>
            <person name="Hegedus B."/>
            <person name="Baldrian P."/>
            <person name="Stursova M."/>
            <person name="Weitz H."/>
            <person name="Taylor A."/>
            <person name="Grigoriev I.V."/>
            <person name="Nagy L.G."/>
            <person name="Martin F."/>
            <person name="Kauserud H."/>
        </authorList>
    </citation>
    <scope>NUCLEOTIDE SEQUENCE</scope>
    <source>
        <strain evidence="2">CBHHK182m</strain>
    </source>
</reference>
<dbReference type="Gene3D" id="1.10.443.10">
    <property type="entry name" value="Intergrase catalytic core"/>
    <property type="match status" value="1"/>
</dbReference>
<sequence>YSLPLDPTPQTLSRYIAYTSQFIASGPKYLSGARHFLKDLYPEWDEGRADPLVQATIRGSKKARADPVHRKLPLRPSHLDAFLQLAVCSGSYDDFLFAVLLSCCFYGCHRSGELVIKNDKSLFDWRKIIKRASLVFVGKRAQYHLPYHKGDPFYRGTDILFTEQEIADPVTLLHQYVAKRDVRHGARAALFLREDGSIPTRSWFDKKFFALLSREYGGHSPRAGAATFYASLGLSESVIQ</sequence>
<dbReference type="InterPro" id="IPR052925">
    <property type="entry name" value="Phage_Integrase-like_Recomb"/>
</dbReference>
<evidence type="ECO:0000313" key="2">
    <source>
        <dbReference type="EMBL" id="KAJ7731734.1"/>
    </source>
</evidence>
<keyword evidence="3" id="KW-1185">Reference proteome</keyword>
<comment type="caution">
    <text evidence="2">The sequence shown here is derived from an EMBL/GenBank/DDBJ whole genome shotgun (WGS) entry which is preliminary data.</text>
</comment>
<dbReference type="GO" id="GO:0006310">
    <property type="term" value="P:DNA recombination"/>
    <property type="evidence" value="ECO:0007669"/>
    <property type="project" value="UniProtKB-KW"/>
</dbReference>
<dbReference type="AlphaFoldDB" id="A0AAD7HZP1"/>
<evidence type="ECO:0000256" key="1">
    <source>
        <dbReference type="ARBA" id="ARBA00023172"/>
    </source>
</evidence>
<gene>
    <name evidence="2" type="ORF">B0H16DRAFT_1261463</name>
</gene>
<dbReference type="PANTHER" id="PTHR34605:SF3">
    <property type="entry name" value="P CELL-TYPE AGGLUTINATION PROTEIN MAP4-LIKE-RELATED"/>
    <property type="match status" value="1"/>
</dbReference>
<proteinExistence type="predicted"/>
<dbReference type="EMBL" id="JARKIB010000150">
    <property type="protein sequence ID" value="KAJ7731734.1"/>
    <property type="molecule type" value="Genomic_DNA"/>
</dbReference>
<dbReference type="Proteomes" id="UP001215598">
    <property type="component" value="Unassembled WGS sequence"/>
</dbReference>
<dbReference type="SUPFAM" id="SSF56349">
    <property type="entry name" value="DNA breaking-rejoining enzymes"/>
    <property type="match status" value="1"/>
</dbReference>
<name>A0AAD7HZP1_9AGAR</name>
<feature type="non-terminal residue" evidence="2">
    <location>
        <position position="240"/>
    </location>
</feature>
<feature type="non-terminal residue" evidence="2">
    <location>
        <position position="1"/>
    </location>
</feature>
<dbReference type="InterPro" id="IPR011010">
    <property type="entry name" value="DNA_brk_join_enz"/>
</dbReference>
<evidence type="ECO:0000313" key="3">
    <source>
        <dbReference type="Proteomes" id="UP001215598"/>
    </source>
</evidence>